<protein>
    <submittedName>
        <fullName evidence="6">Activating signal cointegrator 1 complex subunit 3</fullName>
    </submittedName>
</protein>
<dbReference type="InterPro" id="IPR014756">
    <property type="entry name" value="Ig_E-set"/>
</dbReference>
<dbReference type="InterPro" id="IPR035892">
    <property type="entry name" value="C2_domain_sf"/>
</dbReference>
<dbReference type="InterPro" id="IPR027417">
    <property type="entry name" value="P-loop_NTPase"/>
</dbReference>
<dbReference type="InterPro" id="IPR011545">
    <property type="entry name" value="DEAD/DEAH_box_helicase_dom"/>
</dbReference>
<dbReference type="SMART" id="SM00973">
    <property type="entry name" value="Sec63"/>
    <property type="match status" value="1"/>
</dbReference>
<feature type="non-terminal residue" evidence="6">
    <location>
        <position position="602"/>
    </location>
</feature>
<evidence type="ECO:0000256" key="4">
    <source>
        <dbReference type="ARBA" id="ARBA00022840"/>
    </source>
</evidence>
<name>A0ABQ5K643_9EUKA</name>
<dbReference type="Gene3D" id="2.60.40.150">
    <property type="entry name" value="C2 domain"/>
    <property type="match status" value="1"/>
</dbReference>
<dbReference type="Gene3D" id="3.40.50.300">
    <property type="entry name" value="P-loop containing nucleotide triphosphate hydrolases"/>
    <property type="match status" value="1"/>
</dbReference>
<dbReference type="PANTHER" id="PTHR47961:SF13">
    <property type="entry name" value="ACTIVATING SIGNAL COINTEGRATOR 1 COMPLEX SUBUNIT 3"/>
    <property type="match status" value="1"/>
</dbReference>
<comment type="caution">
    <text evidence="6">The sequence shown here is derived from an EMBL/GenBank/DDBJ whole genome shotgun (WGS) entry which is preliminary data.</text>
</comment>
<dbReference type="SUPFAM" id="SSF158702">
    <property type="entry name" value="Sec63 N-terminal domain-like"/>
    <property type="match status" value="1"/>
</dbReference>
<evidence type="ECO:0000256" key="2">
    <source>
        <dbReference type="ARBA" id="ARBA00022801"/>
    </source>
</evidence>
<evidence type="ECO:0000313" key="7">
    <source>
        <dbReference type="Proteomes" id="UP001057375"/>
    </source>
</evidence>
<keyword evidence="1" id="KW-0547">Nucleotide-binding</keyword>
<evidence type="ECO:0000256" key="1">
    <source>
        <dbReference type="ARBA" id="ARBA00022741"/>
    </source>
</evidence>
<dbReference type="PANTHER" id="PTHR47961">
    <property type="entry name" value="DNA POLYMERASE THETA, PUTATIVE (AFU_ORTHOLOGUE AFUA_1G05260)-RELATED"/>
    <property type="match status" value="1"/>
</dbReference>
<accession>A0ABQ5K643</accession>
<dbReference type="Pfam" id="PF02889">
    <property type="entry name" value="Sec63"/>
    <property type="match status" value="1"/>
</dbReference>
<keyword evidence="4" id="KW-0067">ATP-binding</keyword>
<organism evidence="6 7">
    <name type="scientific">Aduncisulcus paluster</name>
    <dbReference type="NCBI Taxonomy" id="2918883"/>
    <lineage>
        <taxon>Eukaryota</taxon>
        <taxon>Metamonada</taxon>
        <taxon>Carpediemonas-like organisms</taxon>
        <taxon>Aduncisulcus</taxon>
    </lineage>
</organism>
<dbReference type="InterPro" id="IPR004179">
    <property type="entry name" value="Sec63-dom"/>
</dbReference>
<feature type="non-terminal residue" evidence="6">
    <location>
        <position position="1"/>
    </location>
</feature>
<dbReference type="InterPro" id="IPR050474">
    <property type="entry name" value="Hel308_SKI2-like"/>
</dbReference>
<dbReference type="EMBL" id="BQXS01000133">
    <property type="protein sequence ID" value="GKT28049.1"/>
    <property type="molecule type" value="Genomic_DNA"/>
</dbReference>
<dbReference type="SUPFAM" id="SSF81296">
    <property type="entry name" value="E set domains"/>
    <property type="match status" value="1"/>
</dbReference>
<dbReference type="Pfam" id="PF00270">
    <property type="entry name" value="DEAD"/>
    <property type="match status" value="1"/>
</dbReference>
<gene>
    <name evidence="6" type="ORF">ADUPG1_000384</name>
</gene>
<dbReference type="SUPFAM" id="SSF52540">
    <property type="entry name" value="P-loop containing nucleoside triphosphate hydrolases"/>
    <property type="match status" value="1"/>
</dbReference>
<reference evidence="6" key="1">
    <citation type="submission" date="2022-03" db="EMBL/GenBank/DDBJ databases">
        <title>Draft genome sequence of Aduncisulcus paluster, a free-living microaerophilic Fornicata.</title>
        <authorList>
            <person name="Yuyama I."/>
            <person name="Kume K."/>
            <person name="Tamura T."/>
            <person name="Inagaki Y."/>
            <person name="Hashimoto T."/>
        </authorList>
    </citation>
    <scope>NUCLEOTIDE SEQUENCE</scope>
    <source>
        <strain evidence="6">NY0171</strain>
    </source>
</reference>
<keyword evidence="2" id="KW-0378">Hydrolase</keyword>
<evidence type="ECO:0000313" key="6">
    <source>
        <dbReference type="EMBL" id="GKT28049.1"/>
    </source>
</evidence>
<dbReference type="Gene3D" id="1.10.3380.10">
    <property type="entry name" value="Sec63 N-terminal domain-like domain"/>
    <property type="match status" value="1"/>
</dbReference>
<evidence type="ECO:0000256" key="3">
    <source>
        <dbReference type="ARBA" id="ARBA00022806"/>
    </source>
</evidence>
<dbReference type="Proteomes" id="UP001057375">
    <property type="component" value="Unassembled WGS sequence"/>
</dbReference>
<evidence type="ECO:0000259" key="5">
    <source>
        <dbReference type="SMART" id="SM00973"/>
    </source>
</evidence>
<keyword evidence="7" id="KW-1185">Reference proteome</keyword>
<sequence>PHAYGAVELIGRGSGCGARPVIDRMIRNACTQLWKMGIVFYDKAKETLSPTEMGRISSQYYLSPETVNLFVEELTAGVVDGRGIDPTEPVVTYAQILKLVCSSTEFQQLNARKDELFELECMMIGKQLAHANRQVDMIDSVSIAKGSGNVSQNKKLQSDIKKLSKRGGIQGVFRKGKDSKQASVIEISPVYGGSESTHGKVNILLQNYIARKSCRKSSLITDSNYIAQNAPRILRALLEICLANHWPNISIMCHSLCVSVECQRWWFDTPLWPLLKHCGLKAESLINISKKTFSFPSYGDIEEIEHESIGDIAILFSISRDQASAVKKVCKRVPRVDINTHVHPITDTVLNMSVLVRFRDVFECVKDLHGRSMGFWVLVESPEANLILFSRRIDLKTSGKLRRDGTMLSIPICTRSLSARLSGRNPSIFFVHVLSDDWPGSVGCVAEVDLSHCLPQDATREIPTLTRFLTLHPLSVRATNNARIEKYFPFRFFNPIQTHYFHRVFYSDENTIIGAPTGSGKTTAAELAIFRTHTDPNLFRAGVVEGVKIWMEEQAVGKMIDKKLIKSEKKKEEGEKDSLDLTQLSSSVLPIFCSDSGVVVYV</sequence>
<feature type="domain" description="SEC63" evidence="5">
    <location>
        <begin position="50"/>
        <end position="452"/>
    </location>
</feature>
<keyword evidence="3" id="KW-0347">Helicase</keyword>
<proteinExistence type="predicted"/>